<protein>
    <submittedName>
        <fullName evidence="11">DgyrCDS11384</fullName>
    </submittedName>
</protein>
<evidence type="ECO:0000256" key="1">
    <source>
        <dbReference type="ARBA" id="ARBA00004123"/>
    </source>
</evidence>
<keyword evidence="12" id="KW-1185">Reference proteome</keyword>
<dbReference type="FunFam" id="3.10.450.50:FF:000004">
    <property type="entry name" value="Nuclear RNA export factor 1"/>
    <property type="match status" value="1"/>
</dbReference>
<dbReference type="InterPro" id="IPR032675">
    <property type="entry name" value="LRR_dom_sf"/>
</dbReference>
<feature type="compositionally biased region" description="Basic residues" evidence="8">
    <location>
        <begin position="135"/>
        <end position="144"/>
    </location>
</feature>
<evidence type="ECO:0000256" key="3">
    <source>
        <dbReference type="ARBA" id="ARBA00022448"/>
    </source>
</evidence>
<dbReference type="Pfam" id="PF24048">
    <property type="entry name" value="LRR_NXF1-5"/>
    <property type="match status" value="1"/>
</dbReference>
<evidence type="ECO:0000256" key="7">
    <source>
        <dbReference type="ARBA" id="ARBA00023242"/>
    </source>
</evidence>
<organism evidence="11 12">
    <name type="scientific">Dimorphilus gyrociliatus</name>
    <dbReference type="NCBI Taxonomy" id="2664684"/>
    <lineage>
        <taxon>Eukaryota</taxon>
        <taxon>Metazoa</taxon>
        <taxon>Spiralia</taxon>
        <taxon>Lophotrochozoa</taxon>
        <taxon>Annelida</taxon>
        <taxon>Polychaeta</taxon>
        <taxon>Polychaeta incertae sedis</taxon>
        <taxon>Dinophilidae</taxon>
        <taxon>Dimorphilus</taxon>
    </lineage>
</organism>
<dbReference type="Pfam" id="PF22602">
    <property type="entry name" value="NXF_NTF2"/>
    <property type="match status" value="1"/>
</dbReference>
<feature type="compositionally biased region" description="Basic residues" evidence="8">
    <location>
        <begin position="52"/>
        <end position="61"/>
    </location>
</feature>
<name>A0A7I8W351_9ANNE</name>
<evidence type="ECO:0000313" key="12">
    <source>
        <dbReference type="Proteomes" id="UP000549394"/>
    </source>
</evidence>
<feature type="domain" description="NTF2" evidence="9">
    <location>
        <begin position="356"/>
        <end position="514"/>
    </location>
</feature>
<dbReference type="InterPro" id="IPR030217">
    <property type="entry name" value="NXF_fam"/>
</dbReference>
<evidence type="ECO:0000313" key="11">
    <source>
        <dbReference type="EMBL" id="CAD5122992.1"/>
    </source>
</evidence>
<dbReference type="InterPro" id="IPR057125">
    <property type="entry name" value="NXF1/2/3/5-like_LRR"/>
</dbReference>
<accession>A0A7I8W351</accession>
<gene>
    <name evidence="11" type="ORF">DGYR_LOCUS10722</name>
</gene>
<evidence type="ECO:0000256" key="4">
    <source>
        <dbReference type="ARBA" id="ARBA00022614"/>
    </source>
</evidence>
<evidence type="ECO:0000259" key="9">
    <source>
        <dbReference type="PROSITE" id="PS50177"/>
    </source>
</evidence>
<comment type="caution">
    <text evidence="11">The sequence shown here is derived from an EMBL/GenBank/DDBJ whole genome shotgun (WGS) entry which is preliminary data.</text>
</comment>
<dbReference type="PANTHER" id="PTHR10662:SF22">
    <property type="entry name" value="NUCLEAR RNA EXPORT FACTOR 1"/>
    <property type="match status" value="1"/>
</dbReference>
<feature type="region of interest" description="Disordered" evidence="8">
    <location>
        <begin position="524"/>
        <end position="553"/>
    </location>
</feature>
<dbReference type="InterPro" id="IPR018222">
    <property type="entry name" value="Nuclear_transport_factor_2_euk"/>
</dbReference>
<evidence type="ECO:0000259" key="10">
    <source>
        <dbReference type="PROSITE" id="PS51281"/>
    </source>
</evidence>
<dbReference type="InterPro" id="IPR002075">
    <property type="entry name" value="NTF2_dom"/>
</dbReference>
<dbReference type="OrthoDB" id="25872at2759"/>
<sequence>MVAQFTIGRSGCSNDFDSDLDQNEFYIDIDAFIDMYSEHDDRGSGEYDRNSRGRGRGRRGSRGSYNNNNYGRRGGRGNRGYNNSHSVVLNEDESMEGGAQGPSVDRYNPYNRSRNYQGRNSGDNNIQNRIGGSNYRRRNQRGHRGGSGGGGDRDNYSKKSYQNQGGGRKNKVIMDPDTVDKLKVAMSEKYIPATRSLDLSNFYKNEELNKDQIYLNMSDASNVEAILKIIKENIPELKSLNLSNNRLVNLRTWSHLKESAPELAVLDLSNNGVRYEQDIDGLKGFKITELCIDGNPICSNSSNNSSLISLVRKRVPDLEKLNNQKLPPNIKFDIESNCSLPPIKESYFGNDETKVIVVRFLEEYYKLFDSDARHLLFNAYHDSAMFSMSVNLAKLQQNDYSGYHNSSIPKRYISESRNLLKVYDSKRQSLLKKGKLSIVAYLNDSFPATKHDSQSFIVDVSHSSPLILTFTVHGLFTERDETRGDAKYARFFSRTFVTIPHNGGIVVVNEQLTIASPTRDQIASLSRRSAPTPSSSPVHVSPTVPSVPLEQTPDMRNSMIDQFSTWSGMKREFAEKLLREHNWQPERSGDAFKELNVKLIVIIR</sequence>
<dbReference type="Proteomes" id="UP000549394">
    <property type="component" value="Unassembled WGS sequence"/>
</dbReference>
<dbReference type="Pfam" id="PF03943">
    <property type="entry name" value="TAP_C"/>
    <property type="match status" value="1"/>
</dbReference>
<dbReference type="EMBL" id="CAJFCJ010000019">
    <property type="protein sequence ID" value="CAD5122992.1"/>
    <property type="molecule type" value="Genomic_DNA"/>
</dbReference>
<dbReference type="SUPFAM" id="SSF46934">
    <property type="entry name" value="UBA-like"/>
    <property type="match status" value="1"/>
</dbReference>
<dbReference type="InterPro" id="IPR001611">
    <property type="entry name" value="Leu-rich_rpt"/>
</dbReference>
<dbReference type="PROSITE" id="PS50177">
    <property type="entry name" value="NTF2_DOMAIN"/>
    <property type="match status" value="1"/>
</dbReference>
<feature type="compositionally biased region" description="Low complexity" evidence="8">
    <location>
        <begin position="524"/>
        <end position="548"/>
    </location>
</feature>
<dbReference type="InterPro" id="IPR005637">
    <property type="entry name" value="TAP_C_dom"/>
</dbReference>
<dbReference type="Gene3D" id="3.80.10.10">
    <property type="entry name" value="Ribonuclease Inhibitor"/>
    <property type="match status" value="1"/>
</dbReference>
<feature type="compositionally biased region" description="Low complexity" evidence="8">
    <location>
        <begin position="62"/>
        <end position="71"/>
    </location>
</feature>
<feature type="region of interest" description="Disordered" evidence="8">
    <location>
        <begin position="38"/>
        <end position="173"/>
    </location>
</feature>
<dbReference type="Gene3D" id="1.10.8.10">
    <property type="entry name" value="DNA helicase RuvA subunit, C-terminal domain"/>
    <property type="match status" value="1"/>
</dbReference>
<dbReference type="InterPro" id="IPR032710">
    <property type="entry name" value="NTF2-like_dom_sf"/>
</dbReference>
<evidence type="ECO:0000256" key="2">
    <source>
        <dbReference type="ARBA" id="ARBA00009285"/>
    </source>
</evidence>
<proteinExistence type="inferred from homology"/>
<evidence type="ECO:0000256" key="6">
    <source>
        <dbReference type="ARBA" id="ARBA00022816"/>
    </source>
</evidence>
<dbReference type="SUPFAM" id="SSF52058">
    <property type="entry name" value="L domain-like"/>
    <property type="match status" value="1"/>
</dbReference>
<comment type="similarity">
    <text evidence="2">Belongs to the NXF family.</text>
</comment>
<keyword evidence="7" id="KW-0539">Nucleus</keyword>
<feature type="compositionally biased region" description="Basic and acidic residues" evidence="8">
    <location>
        <begin position="38"/>
        <end position="51"/>
    </location>
</feature>
<dbReference type="SUPFAM" id="SSF54427">
    <property type="entry name" value="NTF2-like"/>
    <property type="match status" value="1"/>
</dbReference>
<dbReference type="InterPro" id="IPR009060">
    <property type="entry name" value="UBA-like_sf"/>
</dbReference>
<feature type="compositionally biased region" description="Polar residues" evidence="8">
    <location>
        <begin position="110"/>
        <end position="131"/>
    </location>
</feature>
<feature type="domain" description="TAP-C" evidence="10">
    <location>
        <begin position="554"/>
        <end position="604"/>
    </location>
</feature>
<keyword evidence="3" id="KW-0813">Transport</keyword>
<dbReference type="GO" id="GO:0005634">
    <property type="term" value="C:nucleus"/>
    <property type="evidence" value="ECO:0007669"/>
    <property type="project" value="UniProtKB-SubCell"/>
</dbReference>
<dbReference type="AlphaFoldDB" id="A0A7I8W351"/>
<keyword evidence="5" id="KW-0677">Repeat</keyword>
<evidence type="ECO:0000256" key="5">
    <source>
        <dbReference type="ARBA" id="ARBA00022737"/>
    </source>
</evidence>
<comment type="subcellular location">
    <subcellularLocation>
        <location evidence="1">Nucleus</location>
    </subcellularLocation>
</comment>
<dbReference type="SMART" id="SM00804">
    <property type="entry name" value="TAP_C"/>
    <property type="match status" value="1"/>
</dbReference>
<dbReference type="GO" id="GO:0016973">
    <property type="term" value="P:poly(A)+ mRNA export from nucleus"/>
    <property type="evidence" value="ECO:0007669"/>
    <property type="project" value="TreeGrafter"/>
</dbReference>
<dbReference type="Gene3D" id="3.10.450.50">
    <property type="match status" value="1"/>
</dbReference>
<dbReference type="PROSITE" id="PS51450">
    <property type="entry name" value="LRR"/>
    <property type="match status" value="1"/>
</dbReference>
<keyword evidence="4" id="KW-0433">Leucine-rich repeat</keyword>
<dbReference type="PANTHER" id="PTHR10662">
    <property type="entry name" value="NUCLEAR RNA EXPORT FACTOR"/>
    <property type="match status" value="1"/>
</dbReference>
<dbReference type="GO" id="GO:0003723">
    <property type="term" value="F:RNA binding"/>
    <property type="evidence" value="ECO:0007669"/>
    <property type="project" value="TreeGrafter"/>
</dbReference>
<reference evidence="11 12" key="1">
    <citation type="submission" date="2020-08" db="EMBL/GenBank/DDBJ databases">
        <authorList>
            <person name="Hejnol A."/>
        </authorList>
    </citation>
    <scope>NUCLEOTIDE SEQUENCE [LARGE SCALE GENOMIC DNA]</scope>
</reference>
<dbReference type="PROSITE" id="PS51281">
    <property type="entry name" value="TAP_C"/>
    <property type="match status" value="1"/>
</dbReference>
<keyword evidence="6" id="KW-0509">mRNA transport</keyword>
<evidence type="ECO:0000256" key="8">
    <source>
        <dbReference type="SAM" id="MobiDB-lite"/>
    </source>
</evidence>